<reference evidence="1 2" key="1">
    <citation type="submission" date="2018-06" db="EMBL/GenBank/DDBJ databases">
        <title>WGS assembly of Brassica rapa FPsc.</title>
        <authorList>
            <person name="Bowman J."/>
            <person name="Kohchi T."/>
            <person name="Yamato K."/>
            <person name="Jenkins J."/>
            <person name="Shu S."/>
            <person name="Ishizaki K."/>
            <person name="Yamaoka S."/>
            <person name="Nishihama R."/>
            <person name="Nakamura Y."/>
            <person name="Berger F."/>
            <person name="Adam C."/>
            <person name="Aki S."/>
            <person name="Althoff F."/>
            <person name="Araki T."/>
            <person name="Arteaga-Vazquez M."/>
            <person name="Balasubrmanian S."/>
            <person name="Bauer D."/>
            <person name="Boehm C."/>
            <person name="Briginshaw L."/>
            <person name="Caballero-Perez J."/>
            <person name="Catarino B."/>
            <person name="Chen F."/>
            <person name="Chiyoda S."/>
            <person name="Chovatia M."/>
            <person name="Davies K."/>
            <person name="Delmans M."/>
            <person name="Demura T."/>
            <person name="Dierschke T."/>
            <person name="Dolan L."/>
            <person name="Dorantes-Acosta A."/>
            <person name="Eklund D."/>
            <person name="Florent S."/>
            <person name="Flores-Sandoval E."/>
            <person name="Fujiyama A."/>
            <person name="Fukuzawa H."/>
            <person name="Galik B."/>
            <person name="Grimanelli D."/>
            <person name="Grimwood J."/>
            <person name="Grossniklaus U."/>
            <person name="Hamada T."/>
            <person name="Haseloff J."/>
            <person name="Hetherington A."/>
            <person name="Higo A."/>
            <person name="Hirakawa Y."/>
            <person name="Hundley H."/>
            <person name="Ikeda Y."/>
            <person name="Inoue K."/>
            <person name="Inoue S."/>
            <person name="Ishida S."/>
            <person name="Jia Q."/>
            <person name="Kakita M."/>
            <person name="Kanazawa T."/>
            <person name="Kawai Y."/>
            <person name="Kawashima T."/>
            <person name="Kennedy M."/>
            <person name="Kinose K."/>
            <person name="Kinoshita T."/>
            <person name="Kohara Y."/>
            <person name="Koide E."/>
            <person name="Komatsu K."/>
            <person name="Kopischke S."/>
            <person name="Kubo M."/>
            <person name="Kyozuka J."/>
            <person name="Lagercrantz U."/>
            <person name="Lin S."/>
            <person name="Lindquist E."/>
            <person name="Lipzen A."/>
            <person name="Lu C."/>
            <person name="Luna E."/>
            <person name="Martienssen R."/>
            <person name="Minamino N."/>
            <person name="Mizutani M."/>
            <person name="Mizutani M."/>
            <person name="Mochizuki N."/>
            <person name="Monte I."/>
            <person name="Mosher R."/>
            <person name="Nagasaki H."/>
            <person name="Nakagami H."/>
            <person name="Naramoto S."/>
            <person name="Nishitani K."/>
            <person name="Ohtani M."/>
            <person name="Okamoto T."/>
            <person name="Okumura M."/>
            <person name="Phillips J."/>
            <person name="Pollak B."/>
            <person name="Reinders A."/>
            <person name="Roevekamp M."/>
            <person name="Sano R."/>
            <person name="Sawa S."/>
            <person name="Schmid M."/>
            <person name="Shirakawa M."/>
            <person name="Solano R."/>
            <person name="Spunde A."/>
            <person name="Suetsugu N."/>
            <person name="Sugano S."/>
            <person name="Sugiyama A."/>
            <person name="Sun R."/>
            <person name="Suzuki Y."/>
            <person name="Takenaka M."/>
            <person name="Takezawa D."/>
            <person name="Tomogane H."/>
            <person name="Tsuzuki M."/>
            <person name="Ueda T."/>
            <person name="Umeda M."/>
            <person name="Ward J."/>
            <person name="Watanabe Y."/>
            <person name="Yazaki K."/>
            <person name="Yokoyama R."/>
            <person name="Yoshitake Y."/>
            <person name="Yotsui I."/>
            <person name="Zachgo S."/>
            <person name="Schmutz J."/>
        </authorList>
    </citation>
    <scope>NUCLEOTIDE SEQUENCE [LARGE SCALE GENOMIC DNA]</scope>
    <source>
        <strain evidence="2">cv. B-3</strain>
    </source>
</reference>
<accession>A0A397ZR40</accession>
<dbReference type="EMBL" id="CM010630">
    <property type="protein sequence ID" value="RID68079.1"/>
    <property type="molecule type" value="Genomic_DNA"/>
</dbReference>
<name>A0A397ZR40_BRACM</name>
<evidence type="ECO:0000313" key="2">
    <source>
        <dbReference type="Proteomes" id="UP000264353"/>
    </source>
</evidence>
<organism evidence="1 2">
    <name type="scientific">Brassica campestris</name>
    <name type="common">Field mustard</name>
    <dbReference type="NCBI Taxonomy" id="3711"/>
    <lineage>
        <taxon>Eukaryota</taxon>
        <taxon>Viridiplantae</taxon>
        <taxon>Streptophyta</taxon>
        <taxon>Embryophyta</taxon>
        <taxon>Tracheophyta</taxon>
        <taxon>Spermatophyta</taxon>
        <taxon>Magnoliopsida</taxon>
        <taxon>eudicotyledons</taxon>
        <taxon>Gunneridae</taxon>
        <taxon>Pentapetalae</taxon>
        <taxon>rosids</taxon>
        <taxon>malvids</taxon>
        <taxon>Brassicales</taxon>
        <taxon>Brassicaceae</taxon>
        <taxon>Brassiceae</taxon>
        <taxon>Brassica</taxon>
    </lineage>
</organism>
<protein>
    <submittedName>
        <fullName evidence="1">Uncharacterized protein</fullName>
    </submittedName>
</protein>
<dbReference type="Proteomes" id="UP000264353">
    <property type="component" value="Chromosome A3"/>
</dbReference>
<sequence length="56" mass="6478">MERSEPSSRRIAFLNASMERSESSSPVSAPYTGKRTLYGDKYVDVMKSYYDYVKSR</sequence>
<dbReference type="AlphaFoldDB" id="A0A397ZR40"/>
<proteinExistence type="predicted"/>
<gene>
    <name evidence="1" type="ORF">BRARA_C00262</name>
</gene>
<evidence type="ECO:0000313" key="1">
    <source>
        <dbReference type="EMBL" id="RID68079.1"/>
    </source>
</evidence>